<dbReference type="SUPFAM" id="SSF52540">
    <property type="entry name" value="P-loop containing nucleoside triphosphate hydrolases"/>
    <property type="match status" value="1"/>
</dbReference>
<dbReference type="RefSeq" id="WP_243643789.1">
    <property type="nucleotide sequence ID" value="NZ_SMAB01000007.1"/>
</dbReference>
<comment type="caution">
    <text evidence="5">The sequence shown here is derived from an EMBL/GenBank/DDBJ whole genome shotgun (WGS) entry which is preliminary data.</text>
</comment>
<dbReference type="Gene3D" id="1.10.8.60">
    <property type="match status" value="1"/>
</dbReference>
<dbReference type="InterPro" id="IPR003959">
    <property type="entry name" value="ATPase_AAA_core"/>
</dbReference>
<dbReference type="CDD" id="cd00009">
    <property type="entry name" value="AAA"/>
    <property type="match status" value="1"/>
</dbReference>
<dbReference type="SMART" id="SM00382">
    <property type="entry name" value="AAA"/>
    <property type="match status" value="1"/>
</dbReference>
<keyword evidence="2" id="KW-0547">Nucleotide-binding</keyword>
<evidence type="ECO:0000313" key="5">
    <source>
        <dbReference type="EMBL" id="TCS83043.1"/>
    </source>
</evidence>
<dbReference type="AlphaFoldDB" id="A0A4V2USW8"/>
<dbReference type="PRINTS" id="PR00819">
    <property type="entry name" value="CBXCFQXSUPER"/>
</dbReference>
<dbReference type="InterPro" id="IPR041627">
    <property type="entry name" value="AAA_lid_6"/>
</dbReference>
<comment type="similarity">
    <text evidence="1">Belongs to the CbxX/CfxQ family.</text>
</comment>
<dbReference type="FunFam" id="3.40.50.300:FF:000216">
    <property type="entry name" value="Type VII secretion ATPase EccA"/>
    <property type="match status" value="1"/>
</dbReference>
<keyword evidence="3" id="KW-0067">ATP-binding</keyword>
<evidence type="ECO:0000256" key="3">
    <source>
        <dbReference type="ARBA" id="ARBA00022840"/>
    </source>
</evidence>
<proteinExistence type="inferred from homology"/>
<protein>
    <submittedName>
        <fullName evidence="5">Stage V sporulation protein K</fullName>
    </submittedName>
</protein>
<dbReference type="InterPro" id="IPR000641">
    <property type="entry name" value="CbxX/CfxQ"/>
</dbReference>
<accession>A0A4V2USW8</accession>
<dbReference type="GO" id="GO:0016887">
    <property type="term" value="F:ATP hydrolysis activity"/>
    <property type="evidence" value="ECO:0007669"/>
    <property type="project" value="InterPro"/>
</dbReference>
<evidence type="ECO:0000259" key="4">
    <source>
        <dbReference type="SMART" id="SM00382"/>
    </source>
</evidence>
<evidence type="ECO:0000256" key="2">
    <source>
        <dbReference type="ARBA" id="ARBA00022741"/>
    </source>
</evidence>
<dbReference type="InterPro" id="IPR050773">
    <property type="entry name" value="CbxX/CfxQ_RuBisCO_ESX"/>
</dbReference>
<name>A0A4V2USW8_9BACI</name>
<dbReference type="Pfam" id="PF00004">
    <property type="entry name" value="AAA"/>
    <property type="match status" value="1"/>
</dbReference>
<feature type="domain" description="AAA+ ATPase" evidence="4">
    <location>
        <begin position="92"/>
        <end position="230"/>
    </location>
</feature>
<dbReference type="PANTHER" id="PTHR43392">
    <property type="entry name" value="AAA-TYPE ATPASE FAMILY PROTEIN / ANKYRIN REPEAT FAMILY PROTEIN"/>
    <property type="match status" value="1"/>
</dbReference>
<dbReference type="GO" id="GO:0005524">
    <property type="term" value="F:ATP binding"/>
    <property type="evidence" value="ECO:0007669"/>
    <property type="project" value="UniProtKB-KW"/>
</dbReference>
<dbReference type="InterPro" id="IPR003593">
    <property type="entry name" value="AAA+_ATPase"/>
</dbReference>
<dbReference type="PANTHER" id="PTHR43392:SF2">
    <property type="entry name" value="AAA-TYPE ATPASE FAMILY PROTEIN _ ANKYRIN REPEAT FAMILY PROTEIN"/>
    <property type="match status" value="1"/>
</dbReference>
<dbReference type="Pfam" id="PF17866">
    <property type="entry name" value="AAA_lid_6"/>
    <property type="match status" value="1"/>
</dbReference>
<reference evidence="5 6" key="1">
    <citation type="submission" date="2019-03" db="EMBL/GenBank/DDBJ databases">
        <title>Genomic Encyclopedia of Type Strains, Phase IV (KMG-IV): sequencing the most valuable type-strain genomes for metagenomic binning, comparative biology and taxonomic classification.</title>
        <authorList>
            <person name="Goeker M."/>
        </authorList>
    </citation>
    <scope>NUCLEOTIDE SEQUENCE [LARGE SCALE GENOMIC DNA]</scope>
    <source>
        <strain evidence="5 6">DSM 23802</strain>
    </source>
</reference>
<evidence type="ECO:0000256" key="1">
    <source>
        <dbReference type="ARBA" id="ARBA00010378"/>
    </source>
</evidence>
<dbReference type="Proteomes" id="UP000295788">
    <property type="component" value="Unassembled WGS sequence"/>
</dbReference>
<keyword evidence="6" id="KW-1185">Reference proteome</keyword>
<dbReference type="InterPro" id="IPR027417">
    <property type="entry name" value="P-loop_NTPase"/>
</dbReference>
<evidence type="ECO:0000313" key="6">
    <source>
        <dbReference type="Proteomes" id="UP000295788"/>
    </source>
</evidence>
<organism evidence="5 6">
    <name type="scientific">Tepidibacillus fermentans</name>
    <dbReference type="NCBI Taxonomy" id="1281767"/>
    <lineage>
        <taxon>Bacteria</taxon>
        <taxon>Bacillati</taxon>
        <taxon>Bacillota</taxon>
        <taxon>Bacilli</taxon>
        <taxon>Bacillales</taxon>
        <taxon>Bacillaceae</taxon>
        <taxon>Tepidibacillus</taxon>
    </lineage>
</organism>
<dbReference type="EMBL" id="SMAB01000007">
    <property type="protein sequence ID" value="TCS83043.1"/>
    <property type="molecule type" value="Genomic_DNA"/>
</dbReference>
<sequence length="322" mass="36902">MNKKVTTSAVNPPHKIHIVLDQKREVVRVKEAPKQEGVTTSNPTVQERFKTIIQELDRLVGLDDVKKLIFEIFAFIQIDQRRSAVGLRSNSQVFHMIFKGNPGTGKTTVARIMAKMFKEMGILSKGHLVEVERADLVGEYIGHTAQKTREQVKKALGGILFIDEAYSLIRGGEKDFGREAIDTLVKEMEDHKNDFILILAGYSFEMENFIRSNPGLHSRFPIQLHFEDYSLDELLEIAEVMVTEREYILSPMAKQKIKAYIIEEKNSPIRSFSNARLVRNWIEKAIRNQAVRLIKEGEVANSKEALMTIQPEDLIDIKNKYF</sequence>
<gene>
    <name evidence="5" type="ORF">EDD72_107127</name>
</gene>
<dbReference type="Gene3D" id="3.40.50.300">
    <property type="entry name" value="P-loop containing nucleotide triphosphate hydrolases"/>
    <property type="match status" value="1"/>
</dbReference>